<dbReference type="AlphaFoldDB" id="A0A917G3P0"/>
<dbReference type="InterPro" id="IPR036491">
    <property type="entry name" value="YugN-like_sf"/>
</dbReference>
<sequence length="122" mass="14120">MYIENTKLEDIVAPQNLVEDIMARQGLECTGAWDYDRKTFDRRFDVREGRYYLRVFTYAKSGDVGAHNAELCILKPVIGKYYYPHGVEYGEDEVFPTHLVKKCEELLANVQKDFAEMGITAQ</sequence>
<dbReference type="InterPro" id="IPR014967">
    <property type="entry name" value="Uncharacterised_YugN-like"/>
</dbReference>
<dbReference type="EMBL" id="BMJT01000004">
    <property type="protein sequence ID" value="GGG20844.1"/>
    <property type="molecule type" value="Genomic_DNA"/>
</dbReference>
<evidence type="ECO:0000313" key="1">
    <source>
        <dbReference type="EMBL" id="GGG20844.1"/>
    </source>
</evidence>
<accession>A0A917G3P0</accession>
<reference evidence="1" key="1">
    <citation type="journal article" date="2014" name="Int. J. Syst. Evol. Microbiol.">
        <title>Complete genome sequence of Corynebacterium casei LMG S-19264T (=DSM 44701T), isolated from a smear-ripened cheese.</title>
        <authorList>
            <consortium name="US DOE Joint Genome Institute (JGI-PGF)"/>
            <person name="Walter F."/>
            <person name="Albersmeier A."/>
            <person name="Kalinowski J."/>
            <person name="Ruckert C."/>
        </authorList>
    </citation>
    <scope>NUCLEOTIDE SEQUENCE</scope>
    <source>
        <strain evidence="1">CGMCC 1.15760</strain>
    </source>
</reference>
<dbReference type="Pfam" id="PF08868">
    <property type="entry name" value="YugN"/>
    <property type="match status" value="1"/>
</dbReference>
<evidence type="ECO:0008006" key="3">
    <source>
        <dbReference type="Google" id="ProtNLM"/>
    </source>
</evidence>
<organism evidence="1 2">
    <name type="scientific">Lysinibacillus alkalisoli</name>
    <dbReference type="NCBI Taxonomy" id="1911548"/>
    <lineage>
        <taxon>Bacteria</taxon>
        <taxon>Bacillati</taxon>
        <taxon>Bacillota</taxon>
        <taxon>Bacilli</taxon>
        <taxon>Bacillales</taxon>
        <taxon>Bacillaceae</taxon>
        <taxon>Lysinibacillus</taxon>
    </lineage>
</organism>
<dbReference type="Gene3D" id="3.30.310.100">
    <property type="entry name" value="YugN-like"/>
    <property type="match status" value="1"/>
</dbReference>
<gene>
    <name evidence="1" type="ORF">GCM10007425_14100</name>
</gene>
<keyword evidence="2" id="KW-1185">Reference proteome</keyword>
<reference evidence="1" key="2">
    <citation type="submission" date="2020-09" db="EMBL/GenBank/DDBJ databases">
        <authorList>
            <person name="Sun Q."/>
            <person name="Zhou Y."/>
        </authorList>
    </citation>
    <scope>NUCLEOTIDE SEQUENCE</scope>
    <source>
        <strain evidence="1">CGMCC 1.15760</strain>
    </source>
</reference>
<dbReference type="RefSeq" id="WP_188614327.1">
    <property type="nucleotide sequence ID" value="NZ_BMJT01000004.1"/>
</dbReference>
<proteinExistence type="predicted"/>
<evidence type="ECO:0000313" key="2">
    <source>
        <dbReference type="Proteomes" id="UP000616608"/>
    </source>
</evidence>
<protein>
    <recommendedName>
        <fullName evidence="3">YugN-like family protein</fullName>
    </recommendedName>
</protein>
<comment type="caution">
    <text evidence="1">The sequence shown here is derived from an EMBL/GenBank/DDBJ whole genome shotgun (WGS) entry which is preliminary data.</text>
</comment>
<dbReference type="Proteomes" id="UP000616608">
    <property type="component" value="Unassembled WGS sequence"/>
</dbReference>
<dbReference type="SUPFAM" id="SSF160755">
    <property type="entry name" value="YugN-like"/>
    <property type="match status" value="1"/>
</dbReference>
<name>A0A917G3P0_9BACI</name>